<dbReference type="Proteomes" id="UP000291124">
    <property type="component" value="Chromosome"/>
</dbReference>
<dbReference type="SMART" id="SM00530">
    <property type="entry name" value="HTH_XRE"/>
    <property type="match status" value="1"/>
</dbReference>
<dbReference type="AlphaFoldDB" id="A0A4P6YEI0"/>
<evidence type="ECO:0000259" key="1">
    <source>
        <dbReference type="PROSITE" id="PS50943"/>
    </source>
</evidence>
<dbReference type="InterPro" id="IPR010982">
    <property type="entry name" value="Lambda_DNA-bd_dom_sf"/>
</dbReference>
<feature type="domain" description="HTH cro/C1-type" evidence="1">
    <location>
        <begin position="95"/>
        <end position="149"/>
    </location>
</feature>
<accession>A0A4P6YEI0</accession>
<dbReference type="EMBL" id="CP037933">
    <property type="protein sequence ID" value="QBN19234.1"/>
    <property type="molecule type" value="Genomic_DNA"/>
</dbReference>
<evidence type="ECO:0000313" key="2">
    <source>
        <dbReference type="EMBL" id="QBN19234.1"/>
    </source>
</evidence>
<dbReference type="RefSeq" id="WP_133276753.1">
    <property type="nucleotide sequence ID" value="NZ_CP037933.1"/>
</dbReference>
<dbReference type="SUPFAM" id="SSF47413">
    <property type="entry name" value="lambda repressor-like DNA-binding domains"/>
    <property type="match status" value="1"/>
</dbReference>
<organism evidence="2 3">
    <name type="scientific">Flavobacterium nackdongense</name>
    <dbReference type="NCBI Taxonomy" id="2547394"/>
    <lineage>
        <taxon>Bacteria</taxon>
        <taxon>Pseudomonadati</taxon>
        <taxon>Bacteroidota</taxon>
        <taxon>Flavobacteriia</taxon>
        <taxon>Flavobacteriales</taxon>
        <taxon>Flavobacteriaceae</taxon>
        <taxon>Flavobacterium</taxon>
    </lineage>
</organism>
<dbReference type="Pfam" id="PF01381">
    <property type="entry name" value="HTH_3"/>
    <property type="match status" value="1"/>
</dbReference>
<proteinExistence type="predicted"/>
<evidence type="ECO:0000313" key="3">
    <source>
        <dbReference type="Proteomes" id="UP000291124"/>
    </source>
</evidence>
<gene>
    <name evidence="2" type="ORF">E1750_10610</name>
</gene>
<dbReference type="KEGG" id="fnk:E1750_10610"/>
<dbReference type="OrthoDB" id="1339093at2"/>
<name>A0A4P6YEI0_9FLAO</name>
<reference evidence="3" key="1">
    <citation type="submission" date="2019-03" db="EMBL/GenBank/DDBJ databases">
        <title>Flavobacterium sp.</title>
        <authorList>
            <person name="Kim H."/>
        </authorList>
    </citation>
    <scope>NUCLEOTIDE SEQUENCE [LARGE SCALE GENOMIC DNA]</scope>
    <source>
        <strain evidence="3">GS13</strain>
    </source>
</reference>
<dbReference type="InterPro" id="IPR001387">
    <property type="entry name" value="Cro/C1-type_HTH"/>
</dbReference>
<dbReference type="GO" id="GO:0003677">
    <property type="term" value="F:DNA binding"/>
    <property type="evidence" value="ECO:0007669"/>
    <property type="project" value="InterPro"/>
</dbReference>
<keyword evidence="3" id="KW-1185">Reference proteome</keyword>
<protein>
    <submittedName>
        <fullName evidence="2">XRE family transcriptional regulator</fullName>
    </submittedName>
</protein>
<dbReference type="Gene3D" id="1.10.260.40">
    <property type="entry name" value="lambda repressor-like DNA-binding domains"/>
    <property type="match status" value="1"/>
</dbReference>
<dbReference type="PROSITE" id="PS50943">
    <property type="entry name" value="HTH_CROC1"/>
    <property type="match status" value="1"/>
</dbReference>
<dbReference type="CDD" id="cd00093">
    <property type="entry name" value="HTH_XRE"/>
    <property type="match status" value="1"/>
</dbReference>
<sequence>MKTQSYQKILQKGFISNELELEQALIIERKLRVLSKENPELAQSRTQLRAIIKEYEKVIWNKDSKITDKKIQESDAAELIAEQERQFLANRKKIIKSKLTELGINQQDLGQILGHSKSYISELINGINPFNLKDLIIIHKLFGIKLEDLILTTIPQKESEKIKSSILKINKPKLILGKKDLVLV</sequence>